<comment type="subcellular location">
    <subcellularLocation>
        <location evidence="1">Secreted</location>
    </subcellularLocation>
</comment>
<comment type="function">
    <text evidence="9">Involved in degradation of plant cell walls. Hydrolyzes the feruloyl-arabinose ester bond in arabinoxylans, and the feruloyl-galactose ester bond in pectin. Active against paranitrophenyl-acetate, methyl ferulate and wheat arabinoxylan.</text>
</comment>
<dbReference type="RefSeq" id="WP_103467194.1">
    <property type="nucleotide sequence ID" value="NZ_PPXC01000018.1"/>
</dbReference>
<evidence type="ECO:0000313" key="11">
    <source>
        <dbReference type="EMBL" id="POH72034.1"/>
    </source>
</evidence>
<evidence type="ECO:0000256" key="5">
    <source>
        <dbReference type="ARBA" id="ARBA00022729"/>
    </source>
</evidence>
<keyword evidence="7" id="KW-0119">Carbohydrate metabolism</keyword>
<name>A0A2S3ZSG3_ARTGL</name>
<dbReference type="InterPro" id="IPR003140">
    <property type="entry name" value="PLipase/COase/thioEstase"/>
</dbReference>
<gene>
    <name evidence="11" type="ORF">CVS27_17780</name>
</gene>
<keyword evidence="12" id="KW-1185">Reference proteome</keyword>
<dbReference type="GO" id="GO:0030600">
    <property type="term" value="F:feruloyl esterase activity"/>
    <property type="evidence" value="ECO:0007669"/>
    <property type="project" value="InterPro"/>
</dbReference>
<dbReference type="PANTHER" id="PTHR38050:SF1">
    <property type="entry name" value="FERULOYL ESTERASE C"/>
    <property type="match status" value="1"/>
</dbReference>
<keyword evidence="6" id="KW-0378">Hydrolase</keyword>
<feature type="domain" description="Phospholipase/carboxylesterase/thioesterase" evidence="10">
    <location>
        <begin position="129"/>
        <end position="194"/>
    </location>
</feature>
<dbReference type="AlphaFoldDB" id="A0A2S3ZSG3"/>
<evidence type="ECO:0000256" key="6">
    <source>
        <dbReference type="ARBA" id="ARBA00022801"/>
    </source>
</evidence>
<dbReference type="InterPro" id="IPR029058">
    <property type="entry name" value="AB_hydrolase_fold"/>
</dbReference>
<evidence type="ECO:0000256" key="1">
    <source>
        <dbReference type="ARBA" id="ARBA00004613"/>
    </source>
</evidence>
<dbReference type="EMBL" id="PPXC01000018">
    <property type="protein sequence ID" value="POH72034.1"/>
    <property type="molecule type" value="Genomic_DNA"/>
</dbReference>
<evidence type="ECO:0000256" key="9">
    <source>
        <dbReference type="ARBA" id="ARBA00025250"/>
    </source>
</evidence>
<dbReference type="Pfam" id="PF02230">
    <property type="entry name" value="Abhydrolase_2"/>
    <property type="match status" value="1"/>
</dbReference>
<protein>
    <recommendedName>
        <fullName evidence="10">Phospholipase/carboxylesterase/thioesterase domain-containing protein</fullName>
    </recommendedName>
</protein>
<organism evidence="11 12">
    <name type="scientific">Arthrobacter glacialis</name>
    <dbReference type="NCBI Taxonomy" id="1664"/>
    <lineage>
        <taxon>Bacteria</taxon>
        <taxon>Bacillati</taxon>
        <taxon>Actinomycetota</taxon>
        <taxon>Actinomycetes</taxon>
        <taxon>Micrococcales</taxon>
        <taxon>Micrococcaceae</taxon>
        <taxon>Arthrobacter</taxon>
    </lineage>
</organism>
<dbReference type="SUPFAM" id="SSF53474">
    <property type="entry name" value="alpha/beta-Hydrolases"/>
    <property type="match status" value="1"/>
</dbReference>
<dbReference type="InterPro" id="IPR043595">
    <property type="entry name" value="FaeB/C/D"/>
</dbReference>
<dbReference type="GO" id="GO:0045493">
    <property type="term" value="P:xylan catabolic process"/>
    <property type="evidence" value="ECO:0007669"/>
    <property type="project" value="UniProtKB-KW"/>
</dbReference>
<evidence type="ECO:0000256" key="7">
    <source>
        <dbReference type="ARBA" id="ARBA00023277"/>
    </source>
</evidence>
<comment type="similarity">
    <text evidence="2">Belongs to the faeC family.</text>
</comment>
<evidence type="ECO:0000256" key="3">
    <source>
        <dbReference type="ARBA" id="ARBA00022525"/>
    </source>
</evidence>
<accession>A0A2S3ZSG3</accession>
<keyword evidence="4" id="KW-0858">Xylan degradation</keyword>
<evidence type="ECO:0000256" key="8">
    <source>
        <dbReference type="ARBA" id="ARBA00023326"/>
    </source>
</evidence>
<dbReference type="Gene3D" id="3.40.50.1820">
    <property type="entry name" value="alpha/beta hydrolase"/>
    <property type="match status" value="1"/>
</dbReference>
<sequence length="307" mass="32746">MAQAWLKSLLPGPTRAPAAPRVSSRSETLMVAGRRRRYLLVGPPPDARRYSQPAAVLIVLHGSSQTGQAVRSFSGNSFDFLAAEGRVAVVYPDGLKKRWNHNKSAREATNDVAFMDALAGHFNALHGQVPVIVVGFSNGGQLAIRLIHEIPHKLYGAAIVGATLPRPGGLAFADQYQPVPVMLIHGTHDPVVPYGGEGWFGSLLGRPRGPSAPETAAYFAARNGITAAPKTTVLPHRPESGRTAVTLTRYEQPGLAPVALYTVFGGGHVVPNRQRKAVIVAGRTTQDISAVAALAEFFPVLRQQPRG</sequence>
<keyword evidence="5" id="KW-0732">Signal</keyword>
<comment type="caution">
    <text evidence="11">The sequence shown here is derived from an EMBL/GenBank/DDBJ whole genome shotgun (WGS) entry which is preliminary data.</text>
</comment>
<evidence type="ECO:0000259" key="10">
    <source>
        <dbReference type="Pfam" id="PF02230"/>
    </source>
</evidence>
<keyword evidence="8" id="KW-0624">Polysaccharide degradation</keyword>
<evidence type="ECO:0000256" key="2">
    <source>
        <dbReference type="ARBA" id="ARBA00010278"/>
    </source>
</evidence>
<evidence type="ECO:0000256" key="4">
    <source>
        <dbReference type="ARBA" id="ARBA00022651"/>
    </source>
</evidence>
<dbReference type="PANTHER" id="PTHR38050">
    <property type="match status" value="1"/>
</dbReference>
<reference evidence="11 12" key="1">
    <citation type="submission" date="2018-01" db="EMBL/GenBank/DDBJ databases">
        <title>Arthrobacter sp. nov., from glaciers in China.</title>
        <authorList>
            <person name="Liu Q."/>
            <person name="Xin Y.-H."/>
        </authorList>
    </citation>
    <scope>NUCLEOTIDE SEQUENCE [LARGE SCALE GENOMIC DNA]</scope>
    <source>
        <strain evidence="11 12">HLT2-12-2</strain>
    </source>
</reference>
<dbReference type="GO" id="GO:0005576">
    <property type="term" value="C:extracellular region"/>
    <property type="evidence" value="ECO:0007669"/>
    <property type="project" value="UniProtKB-SubCell"/>
</dbReference>
<proteinExistence type="inferred from homology"/>
<dbReference type="Proteomes" id="UP000237061">
    <property type="component" value="Unassembled WGS sequence"/>
</dbReference>
<keyword evidence="3" id="KW-0964">Secreted</keyword>
<evidence type="ECO:0000313" key="12">
    <source>
        <dbReference type="Proteomes" id="UP000237061"/>
    </source>
</evidence>